<keyword evidence="8" id="KW-1185">Reference proteome</keyword>
<dbReference type="RefSeq" id="WP_289377957.1">
    <property type="nucleotide sequence ID" value="NZ_JAUBOF010000011.1"/>
</dbReference>
<keyword evidence="4" id="KW-0949">S-adenosyl-L-methionine</keyword>
<dbReference type="InterPro" id="IPR050723">
    <property type="entry name" value="CFA/CMAS"/>
</dbReference>
<name>A0ABT7RJD4_9NOCA</name>
<dbReference type="InterPro" id="IPR029063">
    <property type="entry name" value="SAM-dependent_MTases_sf"/>
</dbReference>
<keyword evidence="5" id="KW-0443">Lipid metabolism</keyword>
<dbReference type="GO" id="GO:0032259">
    <property type="term" value="P:methylation"/>
    <property type="evidence" value="ECO:0007669"/>
    <property type="project" value="UniProtKB-KW"/>
</dbReference>
<comment type="similarity">
    <text evidence="1">Belongs to the CFA/CMAS family.</text>
</comment>
<evidence type="ECO:0000256" key="1">
    <source>
        <dbReference type="ARBA" id="ARBA00010815"/>
    </source>
</evidence>
<gene>
    <name evidence="7" type="ORF">QT969_05450</name>
</gene>
<keyword evidence="3 7" id="KW-0808">Transferase</keyword>
<dbReference type="Pfam" id="PF02353">
    <property type="entry name" value="CMAS"/>
    <property type="match status" value="1"/>
</dbReference>
<dbReference type="InterPro" id="IPR020803">
    <property type="entry name" value="MeTfrase_dom"/>
</dbReference>
<dbReference type="SMART" id="SM00828">
    <property type="entry name" value="PKS_MT"/>
    <property type="match status" value="1"/>
</dbReference>
<dbReference type="SUPFAM" id="SSF53335">
    <property type="entry name" value="S-adenosyl-L-methionine-dependent methyltransferases"/>
    <property type="match status" value="1"/>
</dbReference>
<dbReference type="CDD" id="cd02440">
    <property type="entry name" value="AdoMet_MTases"/>
    <property type="match status" value="1"/>
</dbReference>
<dbReference type="GO" id="GO:0008168">
    <property type="term" value="F:methyltransferase activity"/>
    <property type="evidence" value="ECO:0007669"/>
    <property type="project" value="UniProtKB-KW"/>
</dbReference>
<protein>
    <submittedName>
        <fullName evidence="7">Class I SAM-dependent methyltransferase</fullName>
        <ecNumber evidence="7">2.1.1.-</ecNumber>
    </submittedName>
</protein>
<keyword evidence="2 7" id="KW-0489">Methyltransferase</keyword>
<feature type="domain" description="Polyketide synthase-like methyltransferase" evidence="6">
    <location>
        <begin position="162"/>
        <end position="414"/>
    </location>
</feature>
<evidence type="ECO:0000313" key="8">
    <source>
        <dbReference type="Proteomes" id="UP001233164"/>
    </source>
</evidence>
<dbReference type="Proteomes" id="UP001233164">
    <property type="component" value="Unassembled WGS sequence"/>
</dbReference>
<dbReference type="Gene3D" id="3.40.50.150">
    <property type="entry name" value="Vaccinia Virus protein VP39"/>
    <property type="match status" value="1"/>
</dbReference>
<evidence type="ECO:0000256" key="3">
    <source>
        <dbReference type="ARBA" id="ARBA00022679"/>
    </source>
</evidence>
<evidence type="ECO:0000256" key="4">
    <source>
        <dbReference type="ARBA" id="ARBA00022691"/>
    </source>
</evidence>
<dbReference type="EC" id="2.1.1.-" evidence="7"/>
<reference evidence="7 8" key="1">
    <citation type="submission" date="2023-06" db="EMBL/GenBank/DDBJ databases">
        <title>Rhodococcus indonesiensis sp. nov a new member of the Rhodococcus ruber lineage isolated from a sediment of neutral hot spring.</title>
        <authorList>
            <person name="Kusuma A.B."/>
            <person name="Fenylestari G."/>
            <person name="Ammar F."/>
            <person name="Nouioui I."/>
            <person name="Goodfellow M."/>
        </authorList>
    </citation>
    <scope>NUCLEOTIDE SEQUENCE [LARGE SCALE GENOMIC DNA]</scope>
    <source>
        <strain evidence="7 8">CSLK01-03</strain>
    </source>
</reference>
<dbReference type="EMBL" id="JAUBOF010000011">
    <property type="protein sequence ID" value="MDM7487723.1"/>
    <property type="molecule type" value="Genomic_DNA"/>
</dbReference>
<dbReference type="PANTHER" id="PTHR43667:SF1">
    <property type="entry name" value="CYCLOPROPANE-FATTY-ACYL-PHOSPHOLIPID SYNTHASE"/>
    <property type="match status" value="1"/>
</dbReference>
<evidence type="ECO:0000259" key="6">
    <source>
        <dbReference type="SMART" id="SM00828"/>
    </source>
</evidence>
<proteinExistence type="inferred from homology"/>
<evidence type="ECO:0000256" key="2">
    <source>
        <dbReference type="ARBA" id="ARBA00022603"/>
    </source>
</evidence>
<sequence length="433" mass="48048">MTTLREPRTPDGRLTLAQILETVTGGALPVRFTAYDGSSAGPTDAPYGLRLTSTRGTTYLATAPGDLGMARAYVSGDLEAEGVHPGNPYELLKALGDLHFQRPPALTLAQIARSLGLETLKPIAPPPQEHLPRWRRFAEGLRHSRSRDAEVIHHHYDVSNAFYEHVLGPSMTYTCALFDSEAQSLEDAQENKYRLIFEKLRLQPGDRLLDIGCGWGGMVRYAARRGVKALGVTLSREQAEWAQKTIADEGLTDLAEVRFSDYRDVPETGFDAISSIGLTEHIGVQNYPAYFRRLHDKLREGGLLLNHCITRPVNRGPVKAGGFIDRYVFPDGELTGSGRIITEVQDIGLEVLHEENLRQHYALTLKGWCENLVANWDACVAEVGEGTARVWGLYMAGSRLGFERNVVQLHHVLAVKLGPDQEPNVPLRPWWIA</sequence>
<evidence type="ECO:0000256" key="5">
    <source>
        <dbReference type="ARBA" id="ARBA00023098"/>
    </source>
</evidence>
<dbReference type="PIRSF" id="PIRSF003085">
    <property type="entry name" value="CMAS"/>
    <property type="match status" value="1"/>
</dbReference>
<dbReference type="InterPro" id="IPR003333">
    <property type="entry name" value="CMAS"/>
</dbReference>
<comment type="caution">
    <text evidence="7">The sequence shown here is derived from an EMBL/GenBank/DDBJ whole genome shotgun (WGS) entry which is preliminary data.</text>
</comment>
<organism evidence="7 8">
    <name type="scientific">Rhodococcus indonesiensis</name>
    <dbReference type="NCBI Taxonomy" id="3055869"/>
    <lineage>
        <taxon>Bacteria</taxon>
        <taxon>Bacillati</taxon>
        <taxon>Actinomycetota</taxon>
        <taxon>Actinomycetes</taxon>
        <taxon>Mycobacteriales</taxon>
        <taxon>Nocardiaceae</taxon>
        <taxon>Rhodococcus</taxon>
    </lineage>
</organism>
<accession>A0ABT7RJD4</accession>
<dbReference type="PANTHER" id="PTHR43667">
    <property type="entry name" value="CYCLOPROPANE-FATTY-ACYL-PHOSPHOLIPID SYNTHASE"/>
    <property type="match status" value="1"/>
</dbReference>
<evidence type="ECO:0000313" key="7">
    <source>
        <dbReference type="EMBL" id="MDM7487723.1"/>
    </source>
</evidence>